<evidence type="ECO:0000256" key="2">
    <source>
        <dbReference type="ARBA" id="ARBA00022490"/>
    </source>
</evidence>
<evidence type="ECO:0000256" key="6">
    <source>
        <dbReference type="ARBA" id="ARBA00022845"/>
    </source>
</evidence>
<reference evidence="10" key="2">
    <citation type="journal article" date="2023" name="Infect Dis Poverty">
        <title>Chromosome-scale genome of the human blood fluke Schistosoma mekongi and its implications for public health.</title>
        <authorList>
            <person name="Zhou M."/>
            <person name="Xu L."/>
            <person name="Xu D."/>
            <person name="Chen W."/>
            <person name="Khan J."/>
            <person name="Hu Y."/>
            <person name="Huang H."/>
            <person name="Wei H."/>
            <person name="Zhang Y."/>
            <person name="Chusongsang P."/>
            <person name="Tanasarnprasert K."/>
            <person name="Hu X."/>
            <person name="Limpanont Y."/>
            <person name="Lv Z."/>
        </authorList>
    </citation>
    <scope>NUCLEOTIDE SEQUENCE</scope>
    <source>
        <strain evidence="10">LV_2022a</strain>
    </source>
</reference>
<reference evidence="10" key="1">
    <citation type="submission" date="2022-04" db="EMBL/GenBank/DDBJ databases">
        <authorList>
            <person name="Xu L."/>
            <person name="Lv Z."/>
        </authorList>
    </citation>
    <scope>NUCLEOTIDE SEQUENCE</scope>
    <source>
        <strain evidence="10">LV_2022a</strain>
    </source>
</reference>
<gene>
    <name evidence="10" type="ORF">MN116_005852</name>
</gene>
<dbReference type="GO" id="GO:0005737">
    <property type="term" value="C:cytoplasm"/>
    <property type="evidence" value="ECO:0007669"/>
    <property type="project" value="UniProtKB-SubCell"/>
</dbReference>
<dbReference type="Pfam" id="PF05741">
    <property type="entry name" value="zf-nanos"/>
    <property type="match status" value="1"/>
</dbReference>
<dbReference type="Gene3D" id="4.10.60.30">
    <property type="entry name" value="Nanos, RNA-binding domain"/>
    <property type="match status" value="1"/>
</dbReference>
<comment type="subcellular location">
    <subcellularLocation>
        <location evidence="1">Cytoplasm</location>
    </subcellularLocation>
</comment>
<keyword evidence="2" id="KW-0963">Cytoplasm</keyword>
<dbReference type="GO" id="GO:0006417">
    <property type="term" value="P:regulation of translation"/>
    <property type="evidence" value="ECO:0007669"/>
    <property type="project" value="UniProtKB-UniRule"/>
</dbReference>
<evidence type="ECO:0000313" key="10">
    <source>
        <dbReference type="EMBL" id="KAK4470282.1"/>
    </source>
</evidence>
<keyword evidence="7 8" id="KW-0694">RNA-binding</keyword>
<evidence type="ECO:0000313" key="11">
    <source>
        <dbReference type="Proteomes" id="UP001292079"/>
    </source>
</evidence>
<keyword evidence="3" id="KW-0479">Metal-binding</keyword>
<evidence type="ECO:0000259" key="9">
    <source>
        <dbReference type="PROSITE" id="PS51522"/>
    </source>
</evidence>
<name>A0AAE1ZAM3_SCHME</name>
<comment type="caution">
    <text evidence="10">The sequence shown here is derived from an EMBL/GenBank/DDBJ whole genome shotgun (WGS) entry which is preliminary data.</text>
</comment>
<evidence type="ECO:0000256" key="8">
    <source>
        <dbReference type="PROSITE-ProRule" id="PRU00855"/>
    </source>
</evidence>
<protein>
    <recommendedName>
        <fullName evidence="9">Nanos-type domain-containing protein</fullName>
    </recommendedName>
</protein>
<evidence type="ECO:0000256" key="7">
    <source>
        <dbReference type="ARBA" id="ARBA00022884"/>
    </source>
</evidence>
<keyword evidence="5" id="KW-0862">Zinc</keyword>
<evidence type="ECO:0000256" key="1">
    <source>
        <dbReference type="ARBA" id="ARBA00004496"/>
    </source>
</evidence>
<dbReference type="InterPro" id="IPR024161">
    <property type="entry name" value="Znf_nanos-typ"/>
</dbReference>
<dbReference type="GO" id="GO:0008270">
    <property type="term" value="F:zinc ion binding"/>
    <property type="evidence" value="ECO:0007669"/>
    <property type="project" value="UniProtKB-KW"/>
</dbReference>
<proteinExistence type="inferred from homology"/>
<sequence>MLDFRRTPCRDLWSTQNFRLLDTGVGRKGCGGCAPSVCDPILDALNRLSLSPESSDRQYTDNNSSVYHGYGAHSDYLGSCISIRGNVTDDYETNLHDGLPTSSSERQHTLYVPLVSYSTLPDTQLKSDNFGLFAQSPITCGAVHKPSYGNKNLVASVSNSNCEIPGGKHHTSPRDDGCGWHLRTETSQCCAWGDFSLRDAIGTALVILNSKSKPGCRRMTNRSHRNKEWDRDTLKLHSWFNAICLLEMPASLKQVFLSVRRKLEEDYVLCAFCRNNGESPDIYITHEIRDQDGRVTCPVLRVLSCPNCHATGDRAHTIRYCPHPRQF</sequence>
<dbReference type="Proteomes" id="UP001292079">
    <property type="component" value="Unassembled WGS sequence"/>
</dbReference>
<keyword evidence="6 8" id="KW-0810">Translation regulation</keyword>
<evidence type="ECO:0000256" key="3">
    <source>
        <dbReference type="ARBA" id="ARBA00022723"/>
    </source>
</evidence>
<keyword evidence="11" id="KW-1185">Reference proteome</keyword>
<keyword evidence="4 8" id="KW-0863">Zinc-finger</keyword>
<accession>A0AAE1ZAM3</accession>
<dbReference type="PROSITE" id="PS51522">
    <property type="entry name" value="ZF_NANOS"/>
    <property type="match status" value="1"/>
</dbReference>
<dbReference type="EMBL" id="JALJAT010000004">
    <property type="protein sequence ID" value="KAK4470282.1"/>
    <property type="molecule type" value="Genomic_DNA"/>
</dbReference>
<dbReference type="InterPro" id="IPR038129">
    <property type="entry name" value="Nanos_sf"/>
</dbReference>
<dbReference type="PANTHER" id="PTHR12887">
    <property type="entry name" value="NANOS PROTEIN"/>
    <property type="match status" value="1"/>
</dbReference>
<evidence type="ECO:0000256" key="4">
    <source>
        <dbReference type="ARBA" id="ARBA00022771"/>
    </source>
</evidence>
<dbReference type="AlphaFoldDB" id="A0AAE1ZAM3"/>
<evidence type="ECO:0000256" key="5">
    <source>
        <dbReference type="ARBA" id="ARBA00022833"/>
    </source>
</evidence>
<organism evidence="10 11">
    <name type="scientific">Schistosoma mekongi</name>
    <name type="common">Parasitic worm</name>
    <dbReference type="NCBI Taxonomy" id="38744"/>
    <lineage>
        <taxon>Eukaryota</taxon>
        <taxon>Metazoa</taxon>
        <taxon>Spiralia</taxon>
        <taxon>Lophotrochozoa</taxon>
        <taxon>Platyhelminthes</taxon>
        <taxon>Trematoda</taxon>
        <taxon>Digenea</taxon>
        <taxon>Strigeidida</taxon>
        <taxon>Schistosomatoidea</taxon>
        <taxon>Schistosomatidae</taxon>
        <taxon>Schistosoma</taxon>
    </lineage>
</organism>
<feature type="domain" description="Nanos-type" evidence="9">
    <location>
        <begin position="269"/>
        <end position="323"/>
    </location>
</feature>
<comment type="similarity">
    <text evidence="8">Belongs to the nanos family.</text>
</comment>
<dbReference type="GO" id="GO:0003723">
    <property type="term" value="F:RNA binding"/>
    <property type="evidence" value="ECO:0007669"/>
    <property type="project" value="UniProtKB-UniRule"/>
</dbReference>
<dbReference type="InterPro" id="IPR008705">
    <property type="entry name" value="Nanos/Xcar2"/>
</dbReference>